<dbReference type="AlphaFoldDB" id="A0A0D0CKS4"/>
<name>A0A0D0CKS4_9AGAM</name>
<dbReference type="Proteomes" id="UP000054538">
    <property type="component" value="Unassembled WGS sequence"/>
</dbReference>
<reference evidence="2" key="2">
    <citation type="submission" date="2015-01" db="EMBL/GenBank/DDBJ databases">
        <title>Evolutionary Origins and Diversification of the Mycorrhizal Mutualists.</title>
        <authorList>
            <consortium name="DOE Joint Genome Institute"/>
            <consortium name="Mycorrhizal Genomics Consortium"/>
            <person name="Kohler A."/>
            <person name="Kuo A."/>
            <person name="Nagy L.G."/>
            <person name="Floudas D."/>
            <person name="Copeland A."/>
            <person name="Barry K.W."/>
            <person name="Cichocki N."/>
            <person name="Veneault-Fourrey C."/>
            <person name="LaButti K."/>
            <person name="Lindquist E.A."/>
            <person name="Lipzen A."/>
            <person name="Lundell T."/>
            <person name="Morin E."/>
            <person name="Murat C."/>
            <person name="Riley R."/>
            <person name="Ohm R."/>
            <person name="Sun H."/>
            <person name="Tunlid A."/>
            <person name="Henrissat B."/>
            <person name="Grigoriev I.V."/>
            <person name="Hibbett D.S."/>
            <person name="Martin F."/>
        </authorList>
    </citation>
    <scope>NUCLEOTIDE SEQUENCE [LARGE SCALE GENOMIC DNA]</scope>
    <source>
        <strain evidence="2">Ve08.2h10</strain>
    </source>
</reference>
<evidence type="ECO:0000313" key="2">
    <source>
        <dbReference type="Proteomes" id="UP000054538"/>
    </source>
</evidence>
<gene>
    <name evidence="1" type="ORF">PAXRUDRAFT_153248</name>
</gene>
<dbReference type="HOGENOM" id="CLU_2229571_0_0_1"/>
<sequence>AVYCIDLFSDPSGKFTKLLDLMLENDCGCMHLLCWIEPHAVEQVCEKITSEMDEVKRALAGDIKSITPESLLMWDVNPSIRSVINQNAPITGQILGALYQVPQGKA</sequence>
<dbReference type="InParanoid" id="A0A0D0CKS4"/>
<proteinExistence type="predicted"/>
<dbReference type="EMBL" id="KN825596">
    <property type="protein sequence ID" value="KIK83362.1"/>
    <property type="molecule type" value="Genomic_DNA"/>
</dbReference>
<protein>
    <submittedName>
        <fullName evidence="1">Uncharacterized protein</fullName>
    </submittedName>
</protein>
<evidence type="ECO:0000313" key="1">
    <source>
        <dbReference type="EMBL" id="KIK83362.1"/>
    </source>
</evidence>
<feature type="non-terminal residue" evidence="1">
    <location>
        <position position="1"/>
    </location>
</feature>
<reference evidence="1 2" key="1">
    <citation type="submission" date="2014-04" db="EMBL/GenBank/DDBJ databases">
        <authorList>
            <consortium name="DOE Joint Genome Institute"/>
            <person name="Kuo A."/>
            <person name="Kohler A."/>
            <person name="Jargeat P."/>
            <person name="Nagy L.G."/>
            <person name="Floudas D."/>
            <person name="Copeland A."/>
            <person name="Barry K.W."/>
            <person name="Cichocki N."/>
            <person name="Veneault-Fourrey C."/>
            <person name="LaButti K."/>
            <person name="Lindquist E.A."/>
            <person name="Lipzen A."/>
            <person name="Lundell T."/>
            <person name="Morin E."/>
            <person name="Murat C."/>
            <person name="Sun H."/>
            <person name="Tunlid A."/>
            <person name="Henrissat B."/>
            <person name="Grigoriev I.V."/>
            <person name="Hibbett D.S."/>
            <person name="Martin F."/>
            <person name="Nordberg H.P."/>
            <person name="Cantor M.N."/>
            <person name="Hua S.X."/>
        </authorList>
    </citation>
    <scope>NUCLEOTIDE SEQUENCE [LARGE SCALE GENOMIC DNA]</scope>
    <source>
        <strain evidence="1 2">Ve08.2h10</strain>
    </source>
</reference>
<organism evidence="1 2">
    <name type="scientific">Paxillus rubicundulus Ve08.2h10</name>
    <dbReference type="NCBI Taxonomy" id="930991"/>
    <lineage>
        <taxon>Eukaryota</taxon>
        <taxon>Fungi</taxon>
        <taxon>Dikarya</taxon>
        <taxon>Basidiomycota</taxon>
        <taxon>Agaricomycotina</taxon>
        <taxon>Agaricomycetes</taxon>
        <taxon>Agaricomycetidae</taxon>
        <taxon>Boletales</taxon>
        <taxon>Paxilineae</taxon>
        <taxon>Paxillaceae</taxon>
        <taxon>Paxillus</taxon>
    </lineage>
</organism>
<accession>A0A0D0CKS4</accession>
<keyword evidence="2" id="KW-1185">Reference proteome</keyword>